<dbReference type="EC" id="4.3.2.9" evidence="1"/>
<sequence>MDISPSSSLSFHLSCSSNPHFPTMPLTTTNDTSSSSARNTIYFAYGSNLWRDQMRMRCPTSTHLGIARLEGYEWIIYERGYANIVEKKPQARVHEDQHDYTNEVWGLVYSLEISDEHRLDGNEGVPIAYKKEWIKCEHWPVETSHDNNSKDRAPDLEKEPKETEMLVYINRDSRQVGKIKDEYIHRMNKGIRDAVKEGMPSEYVKQVLRKFVPEKEKEDDEAKELASRQARKFVEARSREA</sequence>
<evidence type="ECO:0000313" key="7">
    <source>
        <dbReference type="EMBL" id="EME44249.1"/>
    </source>
</evidence>
<dbReference type="OrthoDB" id="2924818at2759"/>
<dbReference type="InterPro" id="IPR013024">
    <property type="entry name" value="GGCT-like"/>
</dbReference>
<dbReference type="HOGENOM" id="CLU_048475_1_1_1"/>
<dbReference type="EMBL" id="KB446539">
    <property type="protein sequence ID" value="EME44249.1"/>
    <property type="molecule type" value="Genomic_DNA"/>
</dbReference>
<evidence type="ECO:0000256" key="4">
    <source>
        <dbReference type="PIRSR" id="PIRSR617939-2"/>
    </source>
</evidence>
<dbReference type="PANTHER" id="PTHR12935:SF0">
    <property type="entry name" value="GAMMA-GLUTAMYLCYCLOTRANSFERASE"/>
    <property type="match status" value="1"/>
</dbReference>
<dbReference type="SUPFAM" id="SSF110857">
    <property type="entry name" value="Gamma-glutamyl cyclotransferase-like"/>
    <property type="match status" value="1"/>
</dbReference>
<feature type="active site" description="Proton acceptor" evidence="3">
    <location>
        <position position="123"/>
    </location>
</feature>
<dbReference type="InterPro" id="IPR036568">
    <property type="entry name" value="GGCT-like_sf"/>
</dbReference>
<dbReference type="OMA" id="EVMRKSI"/>
<dbReference type="GO" id="GO:0003839">
    <property type="term" value="F:gamma-glutamylcyclotransferase activity"/>
    <property type="evidence" value="ECO:0007669"/>
    <property type="project" value="UniProtKB-EC"/>
</dbReference>
<accession>N1PP78</accession>
<evidence type="ECO:0000313" key="8">
    <source>
        <dbReference type="Proteomes" id="UP000016933"/>
    </source>
</evidence>
<dbReference type="Pfam" id="PF06094">
    <property type="entry name" value="GGACT"/>
    <property type="match status" value="1"/>
</dbReference>
<evidence type="ECO:0000256" key="1">
    <source>
        <dbReference type="ARBA" id="ARBA00012346"/>
    </source>
</evidence>
<dbReference type="Gene3D" id="3.10.490.10">
    <property type="entry name" value="Gamma-glutamyl cyclotransferase-like"/>
    <property type="match status" value="1"/>
</dbReference>
<evidence type="ECO:0000256" key="2">
    <source>
        <dbReference type="ARBA" id="ARBA00023239"/>
    </source>
</evidence>
<gene>
    <name evidence="7" type="ORF">DOTSEDRAFT_71926</name>
</gene>
<dbReference type="STRING" id="675120.N1PP78"/>
<evidence type="ECO:0000259" key="6">
    <source>
        <dbReference type="Pfam" id="PF06094"/>
    </source>
</evidence>
<feature type="domain" description="Gamma-glutamylcyclotransferase AIG2-like" evidence="6">
    <location>
        <begin position="42"/>
        <end position="137"/>
    </location>
</feature>
<dbReference type="AlphaFoldDB" id="N1PP78"/>
<dbReference type="Proteomes" id="UP000016933">
    <property type="component" value="Unassembled WGS sequence"/>
</dbReference>
<dbReference type="InterPro" id="IPR009288">
    <property type="entry name" value="AIG2-like_dom"/>
</dbReference>
<feature type="region of interest" description="Disordered" evidence="5">
    <location>
        <begin position="215"/>
        <end position="241"/>
    </location>
</feature>
<name>N1PP78_DOTSN</name>
<reference evidence="7 8" key="2">
    <citation type="journal article" date="2012" name="PLoS Pathog.">
        <title>Diverse lifestyles and strategies of plant pathogenesis encoded in the genomes of eighteen Dothideomycetes fungi.</title>
        <authorList>
            <person name="Ohm R.A."/>
            <person name="Feau N."/>
            <person name="Henrissat B."/>
            <person name="Schoch C.L."/>
            <person name="Horwitz B.A."/>
            <person name="Barry K.W."/>
            <person name="Condon B.J."/>
            <person name="Copeland A.C."/>
            <person name="Dhillon B."/>
            <person name="Glaser F."/>
            <person name="Hesse C.N."/>
            <person name="Kosti I."/>
            <person name="LaButti K."/>
            <person name="Lindquist E.A."/>
            <person name="Lucas S."/>
            <person name="Salamov A.A."/>
            <person name="Bradshaw R.E."/>
            <person name="Ciuffetti L."/>
            <person name="Hamelin R.C."/>
            <person name="Kema G.H.J."/>
            <person name="Lawrence C."/>
            <person name="Scott J.A."/>
            <person name="Spatafora J.W."/>
            <person name="Turgeon B.G."/>
            <person name="de Wit P.J.G.M."/>
            <person name="Zhong S."/>
            <person name="Goodwin S.B."/>
            <person name="Grigoriev I.V."/>
        </authorList>
    </citation>
    <scope>NUCLEOTIDE SEQUENCE [LARGE SCALE GENOMIC DNA]</scope>
    <source>
        <strain evidence="8">NZE10 / CBS 128990</strain>
    </source>
</reference>
<protein>
    <recommendedName>
        <fullName evidence="1">gamma-glutamylcyclotransferase</fullName>
        <ecNumber evidence="1">4.3.2.9</ecNumber>
    </recommendedName>
</protein>
<evidence type="ECO:0000256" key="5">
    <source>
        <dbReference type="SAM" id="MobiDB-lite"/>
    </source>
</evidence>
<dbReference type="InterPro" id="IPR017939">
    <property type="entry name" value="G-Glutamylcylcotransferase"/>
</dbReference>
<evidence type="ECO:0000256" key="3">
    <source>
        <dbReference type="PIRSR" id="PIRSR617939-1"/>
    </source>
</evidence>
<dbReference type="eggNOG" id="ENOG502S3WQ">
    <property type="taxonomic scope" value="Eukaryota"/>
</dbReference>
<feature type="compositionally biased region" description="Basic and acidic residues" evidence="5">
    <location>
        <begin position="232"/>
        <end position="241"/>
    </location>
</feature>
<keyword evidence="8" id="KW-1185">Reference proteome</keyword>
<keyword evidence="2" id="KW-0456">Lyase</keyword>
<proteinExistence type="predicted"/>
<dbReference type="CDD" id="cd06661">
    <property type="entry name" value="GGCT_like"/>
    <property type="match status" value="1"/>
</dbReference>
<organism evidence="7 8">
    <name type="scientific">Dothistroma septosporum (strain NZE10 / CBS 128990)</name>
    <name type="common">Red band needle blight fungus</name>
    <name type="synonym">Mycosphaerella pini</name>
    <dbReference type="NCBI Taxonomy" id="675120"/>
    <lineage>
        <taxon>Eukaryota</taxon>
        <taxon>Fungi</taxon>
        <taxon>Dikarya</taxon>
        <taxon>Ascomycota</taxon>
        <taxon>Pezizomycotina</taxon>
        <taxon>Dothideomycetes</taxon>
        <taxon>Dothideomycetidae</taxon>
        <taxon>Mycosphaerellales</taxon>
        <taxon>Mycosphaerellaceae</taxon>
        <taxon>Dothistroma</taxon>
    </lineage>
</organism>
<reference evidence="8" key="1">
    <citation type="journal article" date="2012" name="PLoS Genet.">
        <title>The genomes of the fungal plant pathogens Cladosporium fulvum and Dothistroma septosporum reveal adaptation to different hosts and lifestyles but also signatures of common ancestry.</title>
        <authorList>
            <person name="de Wit P.J.G.M."/>
            <person name="van der Burgt A."/>
            <person name="Oekmen B."/>
            <person name="Stergiopoulos I."/>
            <person name="Abd-Elsalam K.A."/>
            <person name="Aerts A.L."/>
            <person name="Bahkali A.H."/>
            <person name="Beenen H.G."/>
            <person name="Chettri P."/>
            <person name="Cox M.P."/>
            <person name="Datema E."/>
            <person name="de Vries R.P."/>
            <person name="Dhillon B."/>
            <person name="Ganley A.R."/>
            <person name="Griffiths S.A."/>
            <person name="Guo Y."/>
            <person name="Hamelin R.C."/>
            <person name="Henrissat B."/>
            <person name="Kabir M.S."/>
            <person name="Jashni M.K."/>
            <person name="Kema G."/>
            <person name="Klaubauf S."/>
            <person name="Lapidus A."/>
            <person name="Levasseur A."/>
            <person name="Lindquist E."/>
            <person name="Mehrabi R."/>
            <person name="Ohm R.A."/>
            <person name="Owen T.J."/>
            <person name="Salamov A."/>
            <person name="Schwelm A."/>
            <person name="Schijlen E."/>
            <person name="Sun H."/>
            <person name="van den Burg H.A."/>
            <person name="van Ham R.C.H.J."/>
            <person name="Zhang S."/>
            <person name="Goodwin S.B."/>
            <person name="Grigoriev I.V."/>
            <person name="Collemare J."/>
            <person name="Bradshaw R.E."/>
        </authorList>
    </citation>
    <scope>NUCLEOTIDE SEQUENCE [LARGE SCALE GENOMIC DNA]</scope>
    <source>
        <strain evidence="8">NZE10 / CBS 128990</strain>
    </source>
</reference>
<dbReference type="PANTHER" id="PTHR12935">
    <property type="entry name" value="GAMMA-GLUTAMYLCYCLOTRANSFERASE"/>
    <property type="match status" value="1"/>
</dbReference>
<feature type="binding site" evidence="4">
    <location>
        <begin position="42"/>
        <end position="47"/>
    </location>
    <ligand>
        <name>substrate</name>
    </ligand>
</feature>